<evidence type="ECO:0000256" key="5">
    <source>
        <dbReference type="ARBA" id="ARBA00022989"/>
    </source>
</evidence>
<dbReference type="Proteomes" id="UP000198406">
    <property type="component" value="Unassembled WGS sequence"/>
</dbReference>
<organism evidence="8 9">
    <name type="scientific">Fistulifera solaris</name>
    <name type="common">Oleaginous diatom</name>
    <dbReference type="NCBI Taxonomy" id="1519565"/>
    <lineage>
        <taxon>Eukaryota</taxon>
        <taxon>Sar</taxon>
        <taxon>Stramenopiles</taxon>
        <taxon>Ochrophyta</taxon>
        <taxon>Bacillariophyta</taxon>
        <taxon>Bacillariophyceae</taxon>
        <taxon>Bacillariophycidae</taxon>
        <taxon>Naviculales</taxon>
        <taxon>Naviculaceae</taxon>
        <taxon>Fistulifera</taxon>
    </lineage>
</organism>
<evidence type="ECO:0000313" key="9">
    <source>
        <dbReference type="Proteomes" id="UP000198406"/>
    </source>
</evidence>
<evidence type="ECO:0000313" key="8">
    <source>
        <dbReference type="EMBL" id="GAX18104.1"/>
    </source>
</evidence>
<keyword evidence="4" id="KW-0256">Endoplasmic reticulum</keyword>
<evidence type="ECO:0000256" key="3">
    <source>
        <dbReference type="ARBA" id="ARBA00022692"/>
    </source>
</evidence>
<dbReference type="PANTHER" id="PTHR15601:SF0">
    <property type="entry name" value="GEO09675P1"/>
    <property type="match status" value="1"/>
</dbReference>
<dbReference type="OrthoDB" id="38394at2759"/>
<reference evidence="8 9" key="1">
    <citation type="journal article" date="2015" name="Plant Cell">
        <title>Oil accumulation by the oleaginous diatom Fistulifera solaris as revealed by the genome and transcriptome.</title>
        <authorList>
            <person name="Tanaka T."/>
            <person name="Maeda Y."/>
            <person name="Veluchamy A."/>
            <person name="Tanaka M."/>
            <person name="Abida H."/>
            <person name="Marechal E."/>
            <person name="Bowler C."/>
            <person name="Muto M."/>
            <person name="Sunaga Y."/>
            <person name="Tanaka M."/>
            <person name="Yoshino T."/>
            <person name="Taniguchi T."/>
            <person name="Fukuda Y."/>
            <person name="Nemoto M."/>
            <person name="Matsumoto M."/>
            <person name="Wong P.S."/>
            <person name="Aburatani S."/>
            <person name="Fujibuchi W."/>
        </authorList>
    </citation>
    <scope>NUCLEOTIDE SEQUENCE [LARGE SCALE GENOMIC DNA]</scope>
    <source>
        <strain evidence="8 9">JPCC DA0580</strain>
    </source>
</reference>
<evidence type="ECO:0000256" key="1">
    <source>
        <dbReference type="ARBA" id="ARBA00004389"/>
    </source>
</evidence>
<dbReference type="AlphaFoldDB" id="A0A1Z5JVP5"/>
<keyword evidence="3 7" id="KW-0812">Transmembrane</keyword>
<comment type="caution">
    <text evidence="8">The sequence shown here is derived from an EMBL/GenBank/DDBJ whole genome shotgun (WGS) entry which is preliminary data.</text>
</comment>
<dbReference type="PANTHER" id="PTHR15601">
    <property type="entry name" value="STRESS ASSOCIATED ENDOPLASMIC RETICULUM PROTEIN SERP1/RAMP4"/>
    <property type="match status" value="1"/>
</dbReference>
<comment type="subcellular location">
    <subcellularLocation>
        <location evidence="1">Endoplasmic reticulum membrane</location>
        <topology evidence="1">Single-pass membrane protein</topology>
    </subcellularLocation>
</comment>
<dbReference type="GO" id="GO:0030968">
    <property type="term" value="P:endoplasmic reticulum unfolded protein response"/>
    <property type="evidence" value="ECO:0007669"/>
    <property type="project" value="TreeGrafter"/>
</dbReference>
<comment type="similarity">
    <text evidence="2">Belongs to the RAMP4 family.</text>
</comment>
<dbReference type="GO" id="GO:0005789">
    <property type="term" value="C:endoplasmic reticulum membrane"/>
    <property type="evidence" value="ECO:0007669"/>
    <property type="project" value="UniProtKB-SubCell"/>
</dbReference>
<dbReference type="InParanoid" id="A0A1Z5JVP5"/>
<evidence type="ECO:0000256" key="7">
    <source>
        <dbReference type="SAM" id="Phobius"/>
    </source>
</evidence>
<keyword evidence="5 7" id="KW-1133">Transmembrane helix</keyword>
<proteinExistence type="inferred from homology"/>
<dbReference type="Pfam" id="PF06624">
    <property type="entry name" value="RAMP4"/>
    <property type="match status" value="1"/>
</dbReference>
<evidence type="ECO:0000256" key="2">
    <source>
        <dbReference type="ARBA" id="ARBA00005500"/>
    </source>
</evidence>
<keyword evidence="9" id="KW-1185">Reference proteome</keyword>
<sequence length="68" mass="7342">MPLPRKIANKNSKFDKNINKRGNVPIGKAAERTEEYPVSKGLIAFVLILVVGSSLVQVFNLFGTASGP</sequence>
<dbReference type="FunCoup" id="A0A1Z5JVP5">
    <property type="interactions" value="14"/>
</dbReference>
<feature type="transmembrane region" description="Helical" evidence="7">
    <location>
        <begin position="42"/>
        <end position="62"/>
    </location>
</feature>
<dbReference type="EMBL" id="BDSP01000124">
    <property type="protein sequence ID" value="GAX18104.1"/>
    <property type="molecule type" value="Genomic_DNA"/>
</dbReference>
<evidence type="ECO:0008006" key="10">
    <source>
        <dbReference type="Google" id="ProtNLM"/>
    </source>
</evidence>
<accession>A0A1Z5JVP5</accession>
<gene>
    <name evidence="8" type="ORF">FisN_25Hu081</name>
</gene>
<keyword evidence="6 7" id="KW-0472">Membrane</keyword>
<evidence type="ECO:0000256" key="4">
    <source>
        <dbReference type="ARBA" id="ARBA00022824"/>
    </source>
</evidence>
<protein>
    <recommendedName>
        <fullName evidence="10">Stress-associated endoplasmic reticulum protein</fullName>
    </recommendedName>
</protein>
<name>A0A1Z5JVP5_FISSO</name>
<dbReference type="InterPro" id="IPR010580">
    <property type="entry name" value="ER_stress-assoc"/>
</dbReference>
<evidence type="ECO:0000256" key="6">
    <source>
        <dbReference type="ARBA" id="ARBA00023136"/>
    </source>
</evidence>